<gene>
    <name evidence="2" type="ORF">I6N96_14655</name>
</gene>
<name>A0ABS4CLZ3_9ENTE</name>
<comment type="caution">
    <text evidence="2">The sequence shown here is derived from an EMBL/GenBank/DDBJ whole genome shotgun (WGS) entry which is preliminary data.</text>
</comment>
<protein>
    <recommendedName>
        <fullName evidence="4">ABC transporter permease</fullName>
    </recommendedName>
</protein>
<dbReference type="EMBL" id="JAEDXU010000008">
    <property type="protein sequence ID" value="MBP1047524.1"/>
    <property type="molecule type" value="Genomic_DNA"/>
</dbReference>
<sequence length="550" mass="62635">MMDNLSVYIRNYWHFKKFTIAKKVNGLIYYFKRIPVIGKFIPPTLYKSYGIKQALAIIGLIFSYVSSFAAKLLWMAMYYGIAVLLGSRGLSEDGFALFGQETLMSGLFYWVVFVPIFLGFYNGYAFSAHKPMIDFIEYFHLSRMTVVRGYTLMDVGIQGLAYIPAALIYGALLGRPLETLLFVLFAYCGFNYLFLYLGRVIYTWHLSGKKRLVMGTAAAVLVIGSAAVIYLLELAVPITSFFVSWGGVAVFAAVFAGSIYLLLHFKQENEYLLYWINQATLTLVKAKSQTSSSSYISEGIAMQRKLVMTNEGQFEHLKGAPYLNALLFSRYRPILNKALRLRFFGIGAALLLVAGASLFGLFKSVSAHDMTATLPILFFLMYLMTFGKKVVQMVFVNCDVSMLYYPFYREAKTIISGFNYRFKQTFFYNGLLSLGIFSVYLLLTILNNFFLSWNFFAVLFLLLLALSMLFSFHELFIYYLIQPFTGDMEVVSPLYKVISGVLYWISYMNVQVHFTGFYYALTVSALSLLYVGIGFLVIYKKAPETFKIRA</sequence>
<evidence type="ECO:0000256" key="1">
    <source>
        <dbReference type="SAM" id="Phobius"/>
    </source>
</evidence>
<keyword evidence="1" id="KW-1133">Transmembrane helix</keyword>
<feature type="transmembrane region" description="Helical" evidence="1">
    <location>
        <begin position="426"/>
        <end position="450"/>
    </location>
</feature>
<feature type="transmembrane region" description="Helical" evidence="1">
    <location>
        <begin position="374"/>
        <end position="405"/>
    </location>
</feature>
<evidence type="ECO:0000313" key="2">
    <source>
        <dbReference type="EMBL" id="MBP1047524.1"/>
    </source>
</evidence>
<feature type="transmembrane region" description="Helical" evidence="1">
    <location>
        <begin position="54"/>
        <end position="87"/>
    </location>
</feature>
<keyword evidence="1" id="KW-0472">Membrane</keyword>
<feature type="transmembrane region" description="Helical" evidence="1">
    <location>
        <begin position="341"/>
        <end position="362"/>
    </location>
</feature>
<organism evidence="2 3">
    <name type="scientific">Enterococcus larvae</name>
    <dbReference type="NCBI Taxonomy" id="2794352"/>
    <lineage>
        <taxon>Bacteria</taxon>
        <taxon>Bacillati</taxon>
        <taxon>Bacillota</taxon>
        <taxon>Bacilli</taxon>
        <taxon>Lactobacillales</taxon>
        <taxon>Enterococcaceae</taxon>
        <taxon>Enterococcus</taxon>
    </lineage>
</organism>
<reference evidence="2 3" key="1">
    <citation type="submission" date="2020-12" db="EMBL/GenBank/DDBJ databases">
        <title>Vagococcus allomyrinae sp. nov. and Enterococcus lavae sp. nov., isolated from the larvae of Allomyrina dichotoma.</title>
        <authorList>
            <person name="Lee S.D."/>
        </authorList>
    </citation>
    <scope>NUCLEOTIDE SEQUENCE [LARGE SCALE GENOMIC DNA]</scope>
    <source>
        <strain evidence="2 3">BWM-S5</strain>
    </source>
</reference>
<evidence type="ECO:0008006" key="4">
    <source>
        <dbReference type="Google" id="ProtNLM"/>
    </source>
</evidence>
<feature type="transmembrane region" description="Helical" evidence="1">
    <location>
        <begin position="149"/>
        <end position="173"/>
    </location>
</feature>
<feature type="transmembrane region" description="Helical" evidence="1">
    <location>
        <begin position="179"/>
        <end position="200"/>
    </location>
</feature>
<dbReference type="RefSeq" id="WP_209558304.1">
    <property type="nucleotide sequence ID" value="NZ_JAEDXU010000008.1"/>
</dbReference>
<feature type="transmembrane region" description="Helical" evidence="1">
    <location>
        <begin position="212"/>
        <end position="232"/>
    </location>
</feature>
<feature type="transmembrane region" description="Helical" evidence="1">
    <location>
        <begin position="456"/>
        <end position="481"/>
    </location>
</feature>
<feature type="transmembrane region" description="Helical" evidence="1">
    <location>
        <begin position="107"/>
        <end position="128"/>
    </location>
</feature>
<proteinExistence type="predicted"/>
<keyword evidence="1" id="KW-0812">Transmembrane</keyword>
<feature type="transmembrane region" description="Helical" evidence="1">
    <location>
        <begin position="493"/>
        <end position="510"/>
    </location>
</feature>
<feature type="transmembrane region" description="Helical" evidence="1">
    <location>
        <begin position="516"/>
        <end position="539"/>
    </location>
</feature>
<dbReference type="Proteomes" id="UP000673375">
    <property type="component" value="Unassembled WGS sequence"/>
</dbReference>
<evidence type="ECO:0000313" key="3">
    <source>
        <dbReference type="Proteomes" id="UP000673375"/>
    </source>
</evidence>
<accession>A0ABS4CLZ3</accession>
<feature type="transmembrane region" description="Helical" evidence="1">
    <location>
        <begin position="238"/>
        <end position="263"/>
    </location>
</feature>
<keyword evidence="3" id="KW-1185">Reference proteome</keyword>